<reference evidence="17" key="1">
    <citation type="submission" date="2016-11" db="EMBL/GenBank/DDBJ databases">
        <authorList>
            <person name="Varghese N."/>
            <person name="Submissions S."/>
        </authorList>
    </citation>
    <scope>NUCLEOTIDE SEQUENCE [LARGE SCALE GENOMIC DNA]</scope>
    <source>
        <strain evidence="17">DSM 16219</strain>
    </source>
</reference>
<evidence type="ECO:0000256" key="7">
    <source>
        <dbReference type="ARBA" id="ARBA00022840"/>
    </source>
</evidence>
<feature type="binding site" evidence="12">
    <location>
        <position position="923"/>
    </location>
    <ligand>
        <name>Zn(2+)</name>
        <dbReference type="ChEBI" id="CHEBI:29105"/>
    </ligand>
</feature>
<keyword evidence="5 12" id="KW-0547">Nucleotide-binding</keyword>
<dbReference type="CDD" id="cd07960">
    <property type="entry name" value="Anticodon_Ia_Ile_BEm"/>
    <property type="match status" value="1"/>
</dbReference>
<keyword evidence="8 12" id="KW-0648">Protein biosynthesis</keyword>
<feature type="short sequence motif" description="'KMSKS' region" evidence="12">
    <location>
        <begin position="603"/>
        <end position="607"/>
    </location>
</feature>
<keyword evidence="7 12" id="KW-0067">ATP-binding</keyword>
<dbReference type="CDD" id="cd00818">
    <property type="entry name" value="IleRS_core"/>
    <property type="match status" value="1"/>
</dbReference>
<dbReference type="Gene3D" id="3.40.50.620">
    <property type="entry name" value="HUPs"/>
    <property type="match status" value="2"/>
</dbReference>
<dbReference type="InterPro" id="IPR023585">
    <property type="entry name" value="Ile-tRNA-ligase_type1"/>
</dbReference>
<proteinExistence type="inferred from homology"/>
<dbReference type="InterPro" id="IPR014729">
    <property type="entry name" value="Rossmann-like_a/b/a_fold"/>
</dbReference>
<dbReference type="InterPro" id="IPR002300">
    <property type="entry name" value="aa-tRNA-synth_Ia"/>
</dbReference>
<dbReference type="Pfam" id="PF00133">
    <property type="entry name" value="tRNA-synt_1"/>
    <property type="match status" value="1"/>
</dbReference>
<dbReference type="SUPFAM" id="SSF47323">
    <property type="entry name" value="Anticodon-binding domain of a subclass of class I aminoacyl-tRNA synthetases"/>
    <property type="match status" value="1"/>
</dbReference>
<keyword evidence="2 12" id="KW-0963">Cytoplasm</keyword>
<dbReference type="SUPFAM" id="SSF52374">
    <property type="entry name" value="Nucleotidylyl transferase"/>
    <property type="match status" value="1"/>
</dbReference>
<dbReference type="Pfam" id="PF06827">
    <property type="entry name" value="zf-FPG_IleRS"/>
    <property type="match status" value="1"/>
</dbReference>
<gene>
    <name evidence="12" type="primary">ileS</name>
    <name evidence="16" type="ORF">SAMN02745216_00297</name>
</gene>
<dbReference type="GO" id="GO:0000049">
    <property type="term" value="F:tRNA binding"/>
    <property type="evidence" value="ECO:0007669"/>
    <property type="project" value="InterPro"/>
</dbReference>
<dbReference type="InterPro" id="IPR009008">
    <property type="entry name" value="Val/Leu/Ile-tRNA-synth_edit"/>
</dbReference>
<dbReference type="GO" id="GO:0002161">
    <property type="term" value="F:aminoacyl-tRNA deacylase activity"/>
    <property type="evidence" value="ECO:0007669"/>
    <property type="project" value="InterPro"/>
</dbReference>
<feature type="binding site" evidence="12">
    <location>
        <position position="562"/>
    </location>
    <ligand>
        <name>L-isoleucyl-5'-AMP</name>
        <dbReference type="ChEBI" id="CHEBI:178002"/>
    </ligand>
</feature>
<accession>A0A1M6CQE2</accession>
<keyword evidence="4 12" id="KW-0479">Metal-binding</keyword>
<keyword evidence="3 12" id="KW-0436">Ligase</keyword>
<comment type="similarity">
    <text evidence="1 12">Belongs to the class-I aminoacyl-tRNA synthetase family. IleS type 1 subfamily.</text>
</comment>
<sequence>MDYKKTLNLPKTSFPMKANLSQKEPVMLENWDKADMYNSLRKEAEGRTRFILHDGPPYANGNIHIGTALNKILKDIIIRSRNMAGFDAIYVPGWDCHGLPIEHNVDKELGKKKADMTQVQIRQECRKYAERFIGIQRGEFKRLGVWGEWDNPYLTMNYKYEADIMRECGKFADNGALFRGKKPVYWCNRCQTALAEAEVEYEDEKSPSIFVKFAADDDFAQAIPELAGKKVFVVIWTTTPWTLPGNLAICLHPDFEYSAVEVNGDEVLILASDLVESNMKDFGIEDYKVLATFASSLLEKKTCRHPFYDRESLMVLGAHVTLEAGTGCVHTAPGHGREDYEVGLAYGLEPYSPVNDKGCFEDDVEFFAGQFVFKANENVIAKLEENNALILSKGLEHSYPHCWRCKQSVIFRATPQWFISMDKTGLRKAALTEIDQVKWVPHWGRDRIYGMIENRPDWCVSRQRSWGVPIVAFYCADCGELLVNMDVVENVAKKTEEQGADVWFAESAADLLPEGTKCAKCGSSSFEKETDILDVWFDSGVSHAAVLEARDYLRWPADMYLEGSDQHRGWFHSSLLSAVGTRGKAPYKAVLTHGFVVDAKGRKMSKSVGNVIAPGKVIKSHGAEILRLWVSAADYRDDIRISDEILKQLSDAYRRIRNTCRFILGNLGDFDPQKDAVEQDMMLEIDRYAMHKLQGLIRRCRAAYDEFEFHVIYHALHNFCAVDLSAFYLDILKDRLYVSPPGSHARRSAQTVLYKLIDAIVKLMAPVLSFTAEEVYEYMPQVEGKKQSVHLELFPEVDPDWQNEKLAAQWELIRKVRGEVTKALEEARAAKVVGHPLDASVTLYVDEDLFKSLSPYEHELRRLFIVSEVVLTTDAAPEDAFKSETLALAVGAKAAPGEKCQRCWVYDTTVGDDAEQPTVCLRCRDALAQMES</sequence>
<evidence type="ECO:0000256" key="4">
    <source>
        <dbReference type="ARBA" id="ARBA00022723"/>
    </source>
</evidence>
<evidence type="ECO:0000313" key="17">
    <source>
        <dbReference type="Proteomes" id="UP000183994"/>
    </source>
</evidence>
<dbReference type="NCBIfam" id="TIGR00392">
    <property type="entry name" value="ileS"/>
    <property type="match status" value="1"/>
</dbReference>
<evidence type="ECO:0000259" key="15">
    <source>
        <dbReference type="Pfam" id="PF08264"/>
    </source>
</evidence>
<feature type="short sequence motif" description="'HIGH' region" evidence="12">
    <location>
        <begin position="57"/>
        <end position="67"/>
    </location>
</feature>
<dbReference type="PANTHER" id="PTHR42765">
    <property type="entry name" value="SOLEUCYL-TRNA SYNTHETASE"/>
    <property type="match status" value="1"/>
</dbReference>
<dbReference type="GO" id="GO:0006428">
    <property type="term" value="P:isoleucyl-tRNA aminoacylation"/>
    <property type="evidence" value="ECO:0007669"/>
    <property type="project" value="UniProtKB-UniRule"/>
</dbReference>
<dbReference type="GO" id="GO:0004822">
    <property type="term" value="F:isoleucine-tRNA ligase activity"/>
    <property type="evidence" value="ECO:0007669"/>
    <property type="project" value="UniProtKB-UniRule"/>
</dbReference>
<dbReference type="OrthoDB" id="9810365at2"/>
<comment type="subcellular location">
    <subcellularLocation>
        <location evidence="12">Cytoplasm</location>
    </subcellularLocation>
</comment>
<comment type="subunit">
    <text evidence="12">Monomer.</text>
</comment>
<comment type="function">
    <text evidence="10 12">Catalyzes the attachment of isoleucine to tRNA(Ile). As IleRS can inadvertently accommodate and process structurally similar amino acids such as valine, to avoid such errors it has two additional distinct tRNA(Ile)-dependent editing activities. One activity is designated as 'pretransfer' editing and involves the hydrolysis of activated Val-AMP. The other activity is designated 'posttransfer' editing and involves deacylation of mischarged Val-tRNA(Ile).</text>
</comment>
<evidence type="ECO:0000313" key="16">
    <source>
        <dbReference type="EMBL" id="SHI63103.1"/>
    </source>
</evidence>
<dbReference type="FunFam" id="3.40.50.620:FF:000042">
    <property type="entry name" value="Isoleucine--tRNA ligase"/>
    <property type="match status" value="1"/>
</dbReference>
<evidence type="ECO:0000256" key="11">
    <source>
        <dbReference type="ARBA" id="ARBA00048359"/>
    </source>
</evidence>
<dbReference type="InterPro" id="IPR010663">
    <property type="entry name" value="Znf_FPG/IleRS"/>
</dbReference>
<dbReference type="GO" id="GO:0005829">
    <property type="term" value="C:cytosol"/>
    <property type="evidence" value="ECO:0007669"/>
    <property type="project" value="TreeGrafter"/>
</dbReference>
<dbReference type="EC" id="6.1.1.5" evidence="12"/>
<dbReference type="GO" id="GO:0008270">
    <property type="term" value="F:zinc ion binding"/>
    <property type="evidence" value="ECO:0007669"/>
    <property type="project" value="UniProtKB-UniRule"/>
</dbReference>
<comment type="domain">
    <text evidence="12">IleRS has two distinct active sites: one for aminoacylation and one for editing. The misactivated valine is translocated from the active site to the editing site, which sterically excludes the correctly activated isoleucine. The single editing site contains two valyl binding pockets, one specific for each substrate (Val-AMP or Val-tRNA(Ile)).</text>
</comment>
<feature type="domain" description="Zinc finger FPG/IleRS-type" evidence="14">
    <location>
        <begin position="897"/>
        <end position="925"/>
    </location>
</feature>
<dbReference type="EMBL" id="FQZU01000001">
    <property type="protein sequence ID" value="SHI63103.1"/>
    <property type="molecule type" value="Genomic_DNA"/>
</dbReference>
<dbReference type="InterPro" id="IPR050081">
    <property type="entry name" value="Ile-tRNA_ligase"/>
</dbReference>
<evidence type="ECO:0000256" key="3">
    <source>
        <dbReference type="ARBA" id="ARBA00022598"/>
    </source>
</evidence>
<dbReference type="PANTHER" id="PTHR42765:SF1">
    <property type="entry name" value="ISOLEUCINE--TRNA LIGASE, MITOCHONDRIAL"/>
    <property type="match status" value="1"/>
</dbReference>
<evidence type="ECO:0000259" key="13">
    <source>
        <dbReference type="Pfam" id="PF00133"/>
    </source>
</evidence>
<dbReference type="Proteomes" id="UP000183994">
    <property type="component" value="Unassembled WGS sequence"/>
</dbReference>
<dbReference type="Gene3D" id="1.10.730.20">
    <property type="match status" value="1"/>
</dbReference>
<keyword evidence="17" id="KW-1185">Reference proteome</keyword>
<comment type="cofactor">
    <cofactor evidence="12">
        <name>Zn(2+)</name>
        <dbReference type="ChEBI" id="CHEBI:29105"/>
    </cofactor>
    <text evidence="12">Binds 1 zinc ion per subunit.</text>
</comment>
<dbReference type="Gene3D" id="1.10.10.830">
    <property type="entry name" value="Ile-tRNA synthetase CP2 domain-like"/>
    <property type="match status" value="1"/>
</dbReference>
<dbReference type="STRING" id="1121393.SAMN02745216_00297"/>
<dbReference type="PROSITE" id="PS00178">
    <property type="entry name" value="AA_TRNA_LIGASE_I"/>
    <property type="match status" value="1"/>
</dbReference>
<feature type="binding site" evidence="12">
    <location>
        <position position="920"/>
    </location>
    <ligand>
        <name>Zn(2+)</name>
        <dbReference type="ChEBI" id="CHEBI:29105"/>
    </ligand>
</feature>
<dbReference type="Pfam" id="PF08264">
    <property type="entry name" value="Anticodon_1"/>
    <property type="match status" value="1"/>
</dbReference>
<feature type="binding site" evidence="12">
    <location>
        <position position="900"/>
    </location>
    <ligand>
        <name>Zn(2+)</name>
        <dbReference type="ChEBI" id="CHEBI:29105"/>
    </ligand>
</feature>
<evidence type="ECO:0000256" key="2">
    <source>
        <dbReference type="ARBA" id="ARBA00022490"/>
    </source>
</evidence>
<evidence type="ECO:0000256" key="1">
    <source>
        <dbReference type="ARBA" id="ARBA00006887"/>
    </source>
</evidence>
<feature type="binding site" evidence="12">
    <location>
        <position position="606"/>
    </location>
    <ligand>
        <name>ATP</name>
        <dbReference type="ChEBI" id="CHEBI:30616"/>
    </ligand>
</feature>
<keyword evidence="6 12" id="KW-0862">Zinc</keyword>
<name>A0A1M6CQE2_9BACT</name>
<dbReference type="InterPro" id="IPR001412">
    <property type="entry name" value="aa-tRNA-synth_I_CS"/>
</dbReference>
<evidence type="ECO:0000256" key="6">
    <source>
        <dbReference type="ARBA" id="ARBA00022833"/>
    </source>
</evidence>
<dbReference type="SUPFAM" id="SSF50677">
    <property type="entry name" value="ValRS/IleRS/LeuRS editing domain"/>
    <property type="match status" value="1"/>
</dbReference>
<keyword evidence="9 12" id="KW-0030">Aminoacyl-tRNA synthetase</keyword>
<organism evidence="16 17">
    <name type="scientific">Desulfatibacillum alkenivorans DSM 16219</name>
    <dbReference type="NCBI Taxonomy" id="1121393"/>
    <lineage>
        <taxon>Bacteria</taxon>
        <taxon>Pseudomonadati</taxon>
        <taxon>Thermodesulfobacteriota</taxon>
        <taxon>Desulfobacteria</taxon>
        <taxon>Desulfobacterales</taxon>
        <taxon>Desulfatibacillaceae</taxon>
        <taxon>Desulfatibacillum</taxon>
    </lineage>
</organism>
<protein>
    <recommendedName>
        <fullName evidence="12">Isoleucine--tRNA ligase</fullName>
        <ecNumber evidence="12">6.1.1.5</ecNumber>
    </recommendedName>
    <alternativeName>
        <fullName evidence="12">Isoleucyl-tRNA synthetase</fullName>
        <shortName evidence="12">IleRS</shortName>
    </alternativeName>
</protein>
<dbReference type="AlphaFoldDB" id="A0A1M6CQE2"/>
<feature type="domain" description="Methionyl/Valyl/Leucyl/Isoleucyl-tRNA synthetase anticodon-binding" evidence="15">
    <location>
        <begin position="686"/>
        <end position="841"/>
    </location>
</feature>
<feature type="domain" description="Aminoacyl-tRNA synthetase class Ia" evidence="13">
    <location>
        <begin position="27"/>
        <end position="642"/>
    </location>
</feature>
<dbReference type="InterPro" id="IPR009080">
    <property type="entry name" value="tRNAsynth_Ia_anticodon-bd"/>
</dbReference>
<feature type="binding site" evidence="12">
    <location>
        <position position="903"/>
    </location>
    <ligand>
        <name>Zn(2+)</name>
        <dbReference type="ChEBI" id="CHEBI:29105"/>
    </ligand>
</feature>
<comment type="catalytic activity">
    <reaction evidence="11 12">
        <text>tRNA(Ile) + L-isoleucine + ATP = L-isoleucyl-tRNA(Ile) + AMP + diphosphate</text>
        <dbReference type="Rhea" id="RHEA:11060"/>
        <dbReference type="Rhea" id="RHEA-COMP:9666"/>
        <dbReference type="Rhea" id="RHEA-COMP:9695"/>
        <dbReference type="ChEBI" id="CHEBI:30616"/>
        <dbReference type="ChEBI" id="CHEBI:33019"/>
        <dbReference type="ChEBI" id="CHEBI:58045"/>
        <dbReference type="ChEBI" id="CHEBI:78442"/>
        <dbReference type="ChEBI" id="CHEBI:78528"/>
        <dbReference type="ChEBI" id="CHEBI:456215"/>
        <dbReference type="EC" id="6.1.1.5"/>
    </reaction>
</comment>
<evidence type="ECO:0000256" key="12">
    <source>
        <dbReference type="HAMAP-Rule" id="MF_02002"/>
    </source>
</evidence>
<dbReference type="InterPro" id="IPR033708">
    <property type="entry name" value="Anticodon_Ile_BEm"/>
</dbReference>
<dbReference type="PRINTS" id="PR00984">
    <property type="entry name" value="TRNASYNTHILE"/>
</dbReference>
<dbReference type="FunFam" id="1.10.730.20:FF:000001">
    <property type="entry name" value="Isoleucine--tRNA ligase"/>
    <property type="match status" value="1"/>
</dbReference>
<dbReference type="InterPro" id="IPR002301">
    <property type="entry name" value="Ile-tRNA-ligase"/>
</dbReference>
<dbReference type="InterPro" id="IPR013155">
    <property type="entry name" value="M/V/L/I-tRNA-synth_anticd-bd"/>
</dbReference>
<evidence type="ECO:0000256" key="10">
    <source>
        <dbReference type="ARBA" id="ARBA00025217"/>
    </source>
</evidence>
<dbReference type="GO" id="GO:0005524">
    <property type="term" value="F:ATP binding"/>
    <property type="evidence" value="ECO:0007669"/>
    <property type="project" value="UniProtKB-UniRule"/>
</dbReference>
<dbReference type="RefSeq" id="WP_073472152.1">
    <property type="nucleotide sequence ID" value="NZ_FQZU01000001.1"/>
</dbReference>
<evidence type="ECO:0000259" key="14">
    <source>
        <dbReference type="Pfam" id="PF06827"/>
    </source>
</evidence>
<evidence type="ECO:0000256" key="8">
    <source>
        <dbReference type="ARBA" id="ARBA00022917"/>
    </source>
</evidence>
<evidence type="ECO:0000256" key="9">
    <source>
        <dbReference type="ARBA" id="ARBA00023146"/>
    </source>
</evidence>
<dbReference type="HAMAP" id="MF_02002">
    <property type="entry name" value="Ile_tRNA_synth_type1"/>
    <property type="match status" value="1"/>
</dbReference>
<evidence type="ECO:0000256" key="5">
    <source>
        <dbReference type="ARBA" id="ARBA00022741"/>
    </source>
</evidence>